<gene>
    <name evidence="2" type="ORF">M0812_03944</name>
</gene>
<reference evidence="2" key="1">
    <citation type="submission" date="2022-08" db="EMBL/GenBank/DDBJ databases">
        <title>Novel sulphate-reducing endosymbionts in the free-living metamonad Anaeramoeba.</title>
        <authorList>
            <person name="Jerlstrom-Hultqvist J."/>
            <person name="Cepicka I."/>
            <person name="Gallot-Lavallee L."/>
            <person name="Salas-Leiva D."/>
            <person name="Curtis B.A."/>
            <person name="Zahonova K."/>
            <person name="Pipaliya S."/>
            <person name="Dacks J."/>
            <person name="Roger A.J."/>
        </authorList>
    </citation>
    <scope>NUCLEOTIDE SEQUENCE</scope>
    <source>
        <strain evidence="2">Busselton2</strain>
    </source>
</reference>
<dbReference type="Gene3D" id="3.30.70.330">
    <property type="match status" value="1"/>
</dbReference>
<dbReference type="SUPFAM" id="SSF54928">
    <property type="entry name" value="RNA-binding domain, RBD"/>
    <property type="match status" value="1"/>
</dbReference>
<organism evidence="2 3">
    <name type="scientific">Anaeramoeba flamelloides</name>
    <dbReference type="NCBI Taxonomy" id="1746091"/>
    <lineage>
        <taxon>Eukaryota</taxon>
        <taxon>Metamonada</taxon>
        <taxon>Anaeramoebidae</taxon>
        <taxon>Anaeramoeba</taxon>
    </lineage>
</organism>
<evidence type="ECO:0000256" key="1">
    <source>
        <dbReference type="SAM" id="MobiDB-lite"/>
    </source>
</evidence>
<feature type="compositionally biased region" description="Basic residues" evidence="1">
    <location>
        <begin position="31"/>
        <end position="60"/>
    </location>
</feature>
<comment type="caution">
    <text evidence="2">The sequence shown here is derived from an EMBL/GenBank/DDBJ whole genome shotgun (WGS) entry which is preliminary data.</text>
</comment>
<sequence>MGGILTSEEQTKTKDHRSKSQNKLPTEKQNINRKRKRKRKHKPKQKKKRGSKNKAKKKEYKKLPEYRIRISNLPPKTNTQEIYKVFKILKLKTPIRKVRKKMNSPFGYFSVFGKPTRDQVLKTLNGYLHRKKTLCVKAVPTMEQYLTQKRKKRTKQPTKFEKRKRIRKEQNKSSFQMLIENSKDNQKARPTRKALDNVICYQKPTHFDLDYQHLPYHSQIKKKNKLLHSSWQFFQMKINKTEEKTPNWWAQRHNITNKILPFNGNELLLNKYEFDIKLNSNLEIVLEFHLDRNSLQMFNISQNKFVTSIAITEIFHNKLFNLINKPILVQLMSFNLFLNSLISPNFTKHEIVNFCQKMQFLQSTSLSEQTLVILLIQNDFFTKERRQKQIQKLKRFWNSQKISSLIIETNLDQELKNNMNFNNNNNNNIDNDEESNSTDIMMQVTRKRKVLFGDGNLFEKINDYKFPIYTNNISPIKHYSSFRQLSNLINQMIQDKFKQIQKLSIISSCDDIGKLSFLNSAIAQNLFLFYEKNDNCQNFIEMARLIDINNLKFFSKNDFEIFCIEEIEKNENQNFLVIL</sequence>
<feature type="region of interest" description="Disordered" evidence="1">
    <location>
        <begin position="1"/>
        <end position="63"/>
    </location>
</feature>
<dbReference type="Proteomes" id="UP001146793">
    <property type="component" value="Unassembled WGS sequence"/>
</dbReference>
<dbReference type="InterPro" id="IPR012677">
    <property type="entry name" value="Nucleotide-bd_a/b_plait_sf"/>
</dbReference>
<proteinExistence type="predicted"/>
<evidence type="ECO:0000313" key="2">
    <source>
        <dbReference type="EMBL" id="KAJ3452180.1"/>
    </source>
</evidence>
<evidence type="ECO:0000313" key="3">
    <source>
        <dbReference type="Proteomes" id="UP001146793"/>
    </source>
</evidence>
<name>A0AAV8AEU3_9EUKA</name>
<protein>
    <submittedName>
        <fullName evidence="2">Myb-like protein x</fullName>
    </submittedName>
</protein>
<dbReference type="GO" id="GO:0003676">
    <property type="term" value="F:nucleic acid binding"/>
    <property type="evidence" value="ECO:0007669"/>
    <property type="project" value="InterPro"/>
</dbReference>
<accession>A0AAV8AEU3</accession>
<dbReference type="AlphaFoldDB" id="A0AAV8AEU3"/>
<dbReference type="InterPro" id="IPR035979">
    <property type="entry name" value="RBD_domain_sf"/>
</dbReference>
<dbReference type="EMBL" id="JANTQA010000008">
    <property type="protein sequence ID" value="KAJ3452180.1"/>
    <property type="molecule type" value="Genomic_DNA"/>
</dbReference>